<gene>
    <name evidence="1" type="ORF">ALAG00032_LOCUS1891</name>
</gene>
<organism evidence="1">
    <name type="scientific">Aureoumbra lagunensis</name>
    <dbReference type="NCBI Taxonomy" id="44058"/>
    <lineage>
        <taxon>Eukaryota</taxon>
        <taxon>Sar</taxon>
        <taxon>Stramenopiles</taxon>
        <taxon>Ochrophyta</taxon>
        <taxon>Pelagophyceae</taxon>
        <taxon>Pelagomonadales</taxon>
        <taxon>Aureoumbra</taxon>
    </lineage>
</organism>
<accession>A0A7S3JQ17</accession>
<evidence type="ECO:0000313" key="1">
    <source>
        <dbReference type="EMBL" id="CAE0361159.1"/>
    </source>
</evidence>
<proteinExistence type="predicted"/>
<name>A0A7S3JQ17_9STRA</name>
<sequence>MCDHVEKILTEPEPGSEEWLRVRGLLLALMGGLRGATPTMRADAKKQADQVTELWFQEESRRLADVTIEAALSKLPPPGEAFDVAQFIKHAASRARSELLDTLPHYYSGGKIYFGPPKGTSTILNPHDGYGEDRYQRAECGSELCEEAISETSKLVRKAILQSSLRLDDSTEHVLVLPNKRVDLQFIPILVRYEWECASMRAILEAACFSWITAFPHPLDPDTGNLLSVTEMDDALFYESPEYMAISARVNWIMTKEARAEAAIWERDPANRERVVEAEYRVVATFEAEHEPTELGAARAAMSIRDEHDYGVDAVAAATVWCKFNPGRVHEALLDDEYDMAIDFEEKYEEDTALKAARVLAGVSAEGMDDENSDGSEDRKIAAAWAANNVEAYAEIQEAAGDELAEKFAEHFNDERDDSSDDESDTEDNAAELRVAKYAVRAELDPTTPERFRAAGRAWKARHRQAYDIALKKTMARQDLEDTEKLKELCKLERHIHEKSRVTRQRIELRSKRLAGTKSPAILLQLETENAADEDTLHEYLEQYEPAIVEILRWRYNTHHWRLERIQNDLDHLRADRSHLVCVRNVKPSVLQEILREQLIAYEIKVDSLEAARAATSALLASIDDWLHNYTHKDRVVDLHYDDEGNPYYYDENGDAVYYEPENTE</sequence>
<reference evidence="1" key="1">
    <citation type="submission" date="2021-01" db="EMBL/GenBank/DDBJ databases">
        <authorList>
            <person name="Corre E."/>
            <person name="Pelletier E."/>
            <person name="Niang G."/>
            <person name="Scheremetjew M."/>
            <person name="Finn R."/>
            <person name="Kale V."/>
            <person name="Holt S."/>
            <person name="Cochrane G."/>
            <person name="Meng A."/>
            <person name="Brown T."/>
            <person name="Cohen L."/>
        </authorList>
    </citation>
    <scope>NUCLEOTIDE SEQUENCE</scope>
    <source>
        <strain evidence="1">CCMP1510</strain>
    </source>
</reference>
<protein>
    <submittedName>
        <fullName evidence="1">Uncharacterized protein</fullName>
    </submittedName>
</protein>
<dbReference type="AlphaFoldDB" id="A0A7S3JQ17"/>
<dbReference type="EMBL" id="HBIJ01002757">
    <property type="protein sequence ID" value="CAE0361159.1"/>
    <property type="molecule type" value="Transcribed_RNA"/>
</dbReference>